<accession>A0A0J9E7F8</accession>
<proteinExistence type="predicted"/>
<keyword evidence="2" id="KW-1185">Reference proteome</keyword>
<comment type="caution">
    <text evidence="1">The sequence shown here is derived from an EMBL/GenBank/DDBJ whole genome shotgun (WGS) entry which is preliminary data.</text>
</comment>
<dbReference type="PATRIC" id="fig|1675527.3.peg.2819"/>
<protein>
    <submittedName>
        <fullName evidence="1">Uncharacterized protein</fullName>
    </submittedName>
</protein>
<dbReference type="Proteomes" id="UP000037178">
    <property type="component" value="Unassembled WGS sequence"/>
</dbReference>
<gene>
    <name evidence="1" type="ORF">AIOL_002691</name>
</gene>
<reference evidence="1 2" key="1">
    <citation type="submission" date="2015-06" db="EMBL/GenBank/DDBJ databases">
        <title>Draft genome sequence of an Alphaproteobacteria species associated to the Mediterranean sponge Oscarella lobularis.</title>
        <authorList>
            <person name="Jourda C."/>
            <person name="Santini S."/>
            <person name="Claverie J.-M."/>
        </authorList>
    </citation>
    <scope>NUCLEOTIDE SEQUENCE [LARGE SCALE GENOMIC DNA]</scope>
    <source>
        <strain evidence="1">IGS</strain>
    </source>
</reference>
<dbReference type="AlphaFoldDB" id="A0A0J9E7F8"/>
<sequence length="129" mass="13612">MMLAPLAAKADDTQAQIELELNALDPGEGSCRLTFVVVNSHETPLDKLVYETVLFDASGRVERLTLFDFGAVPSGPPRVRQFDIPGLDCGNIGRVLINGPSACDGAGVDPMICTGPLKLGSRTDAELIG</sequence>
<name>A0A0J9E7F8_9RHOB</name>
<evidence type="ECO:0000313" key="2">
    <source>
        <dbReference type="Proteomes" id="UP000037178"/>
    </source>
</evidence>
<evidence type="ECO:0000313" key="1">
    <source>
        <dbReference type="EMBL" id="KMW57724.1"/>
    </source>
</evidence>
<organism evidence="1 2">
    <name type="scientific">Candidatus Rhodobacter oscarellae</name>
    <dbReference type="NCBI Taxonomy" id="1675527"/>
    <lineage>
        <taxon>Bacteria</taxon>
        <taxon>Pseudomonadati</taxon>
        <taxon>Pseudomonadota</taxon>
        <taxon>Alphaproteobacteria</taxon>
        <taxon>Rhodobacterales</taxon>
        <taxon>Rhodobacter group</taxon>
        <taxon>Rhodobacter</taxon>
    </lineage>
</organism>
<dbReference type="EMBL" id="LFTY01000002">
    <property type="protein sequence ID" value="KMW57724.1"/>
    <property type="molecule type" value="Genomic_DNA"/>
</dbReference>
<dbReference type="STRING" id="1675527.AIOL_002691"/>